<protein>
    <recommendedName>
        <fullName evidence="9">Prokaryotic cytochrome C oxidase subunit IV family protein</fullName>
    </recommendedName>
</protein>
<evidence type="ECO:0000313" key="8">
    <source>
        <dbReference type="Proteomes" id="UP000192707"/>
    </source>
</evidence>
<dbReference type="InterPro" id="IPR005171">
    <property type="entry name" value="Cyt_c_oxidase_su4_prok"/>
</dbReference>
<keyword evidence="5 6" id="KW-0472">Membrane</keyword>
<keyword evidence="2" id="KW-1003">Cell membrane</keyword>
<gene>
    <name evidence="7" type="ORF">BST14_18620</name>
</gene>
<evidence type="ECO:0000256" key="3">
    <source>
        <dbReference type="ARBA" id="ARBA00022692"/>
    </source>
</evidence>
<dbReference type="EMBL" id="MVHG01000053">
    <property type="protein sequence ID" value="ORA11424.1"/>
    <property type="molecule type" value="Genomic_DNA"/>
</dbReference>
<reference evidence="7 8" key="1">
    <citation type="submission" date="2016-12" db="EMBL/GenBank/DDBJ databases">
        <title>The new phylogeny of genus Mycobacterium.</title>
        <authorList>
            <person name="Tortoli E."/>
            <person name="Trovato A."/>
            <person name="Cirillo D.M."/>
        </authorList>
    </citation>
    <scope>NUCLEOTIDE SEQUENCE [LARGE SCALE GENOMIC DNA]</scope>
    <source>
        <strain evidence="7 8">DSM 45069</strain>
    </source>
</reference>
<evidence type="ECO:0000256" key="6">
    <source>
        <dbReference type="SAM" id="Phobius"/>
    </source>
</evidence>
<comment type="caution">
    <text evidence="7">The sequence shown here is derived from an EMBL/GenBank/DDBJ whole genome shotgun (WGS) entry which is preliminary data.</text>
</comment>
<evidence type="ECO:0000313" key="7">
    <source>
        <dbReference type="EMBL" id="ORA11424.1"/>
    </source>
</evidence>
<feature type="transmembrane region" description="Helical" evidence="6">
    <location>
        <begin position="44"/>
        <end position="61"/>
    </location>
</feature>
<evidence type="ECO:0000256" key="2">
    <source>
        <dbReference type="ARBA" id="ARBA00022475"/>
    </source>
</evidence>
<sequence>MMSNSFDMTESGSRFAMAVGGLLVSLTAGSYLLGIDHPFGSSRAAVSGVLLIAFSKVWMVTRYFMDIRHAPRGLATIVNLWILVTGGLVIGLSIGL</sequence>
<comment type="subcellular location">
    <subcellularLocation>
        <location evidence="1">Cell membrane</location>
        <topology evidence="1">Multi-pass membrane protein</topology>
    </subcellularLocation>
</comment>
<dbReference type="OrthoDB" id="8595054at2"/>
<dbReference type="Pfam" id="PF03626">
    <property type="entry name" value="COX4_pro"/>
    <property type="match status" value="1"/>
</dbReference>
<proteinExistence type="predicted"/>
<feature type="transmembrane region" description="Helical" evidence="6">
    <location>
        <begin position="73"/>
        <end position="94"/>
    </location>
</feature>
<keyword evidence="4 6" id="KW-1133">Transmembrane helix</keyword>
<dbReference type="GO" id="GO:0005886">
    <property type="term" value="C:plasma membrane"/>
    <property type="evidence" value="ECO:0007669"/>
    <property type="project" value="UniProtKB-SubCell"/>
</dbReference>
<accession>A0A1W9ZC81</accession>
<evidence type="ECO:0000256" key="1">
    <source>
        <dbReference type="ARBA" id="ARBA00004651"/>
    </source>
</evidence>
<evidence type="ECO:0000256" key="4">
    <source>
        <dbReference type="ARBA" id="ARBA00022989"/>
    </source>
</evidence>
<organism evidence="7 8">
    <name type="scientific">Mycobacterium arosiense ATCC BAA-1401 = DSM 45069</name>
    <dbReference type="NCBI Taxonomy" id="1265311"/>
    <lineage>
        <taxon>Bacteria</taxon>
        <taxon>Bacillati</taxon>
        <taxon>Actinomycetota</taxon>
        <taxon>Actinomycetes</taxon>
        <taxon>Mycobacteriales</taxon>
        <taxon>Mycobacteriaceae</taxon>
        <taxon>Mycobacterium</taxon>
        <taxon>Mycobacterium avium complex (MAC)</taxon>
    </lineage>
</organism>
<dbReference type="RefSeq" id="WP_083065846.1">
    <property type="nucleotide sequence ID" value="NZ_MVHG01000053.1"/>
</dbReference>
<name>A0A1W9ZC81_MYCAI</name>
<dbReference type="Proteomes" id="UP000192707">
    <property type="component" value="Unassembled WGS sequence"/>
</dbReference>
<evidence type="ECO:0000256" key="5">
    <source>
        <dbReference type="ARBA" id="ARBA00023136"/>
    </source>
</evidence>
<keyword evidence="3 6" id="KW-0812">Transmembrane</keyword>
<keyword evidence="8" id="KW-1185">Reference proteome</keyword>
<dbReference type="AlphaFoldDB" id="A0A1W9ZC81"/>
<evidence type="ECO:0008006" key="9">
    <source>
        <dbReference type="Google" id="ProtNLM"/>
    </source>
</evidence>